<dbReference type="OrthoDB" id="408373at2759"/>
<feature type="domain" description="Serine aminopeptidase S33" evidence="1">
    <location>
        <begin position="123"/>
        <end position="257"/>
    </location>
</feature>
<protein>
    <submittedName>
        <fullName evidence="2">Alpha/beta hydrolase domain-containing protein</fullName>
    </submittedName>
</protein>
<sequence length="415" mass="47487">MVVLKSSDDTSAPGDDVKFQQIVVDNKAYHHKLKDVCPEVIHYAPSSHGRSAFVLSSKQHLEGIVDLESSSGAPIENIVCCLGGISLHSAHTYCYYQLSKRILEMDKDYVGECLNEERNPTTEHTSRGFHDDNLAILRYEAYGRGKSSNPNHDQNRELFVGQLKELLDYVLSKPVVKKNCKITVLGFSMGGCLATQFTHTHPDMVDALILFSPAGGVWKLPTGAGLIKLPFLGSLLYNAVDSSQTYEQKMEVDLFDMKNDITQQRLKFALEMKEQEDHDVLTKSFLNSYKHFPLNDSKNEIEHVASMNKNTLIIWAMFDTTVPSDECFPQFHTPFSKNDKAQYVLLNNTKHLFFMEREEDTARIVHNFIRRDCEVYRPLLHQVTPQELKKEICSADDLKKYEFFHSNQDYKQYIV</sequence>
<keyword evidence="3" id="KW-1185">Reference proteome</keyword>
<name>D2VR71_NAEGR</name>
<dbReference type="SUPFAM" id="SSF53474">
    <property type="entry name" value="alpha/beta-Hydrolases"/>
    <property type="match status" value="1"/>
</dbReference>
<dbReference type="KEGG" id="ngr:NAEGRDRAFT_80945"/>
<dbReference type="Proteomes" id="UP000006671">
    <property type="component" value="Unassembled WGS sequence"/>
</dbReference>
<dbReference type="Gene3D" id="3.40.50.1820">
    <property type="entry name" value="alpha/beta hydrolase"/>
    <property type="match status" value="1"/>
</dbReference>
<dbReference type="InterPro" id="IPR029058">
    <property type="entry name" value="AB_hydrolase_fold"/>
</dbReference>
<accession>D2VR71</accession>
<dbReference type="PANTHER" id="PTHR43798">
    <property type="entry name" value="MONOACYLGLYCEROL LIPASE"/>
    <property type="match status" value="1"/>
</dbReference>
<dbReference type="InterPro" id="IPR000073">
    <property type="entry name" value="AB_hydrolase_1"/>
</dbReference>
<evidence type="ECO:0000313" key="3">
    <source>
        <dbReference type="Proteomes" id="UP000006671"/>
    </source>
</evidence>
<reference evidence="2 3" key="1">
    <citation type="journal article" date="2010" name="Cell">
        <title>The genome of Naegleria gruberi illuminates early eukaryotic versatility.</title>
        <authorList>
            <person name="Fritz-Laylin L.K."/>
            <person name="Prochnik S.E."/>
            <person name="Ginger M.L."/>
            <person name="Dacks J.B."/>
            <person name="Carpenter M.L."/>
            <person name="Field M.C."/>
            <person name="Kuo A."/>
            <person name="Paredez A."/>
            <person name="Chapman J."/>
            <person name="Pham J."/>
            <person name="Shu S."/>
            <person name="Neupane R."/>
            <person name="Cipriano M."/>
            <person name="Mancuso J."/>
            <person name="Tu H."/>
            <person name="Salamov A."/>
            <person name="Lindquist E."/>
            <person name="Shapiro H."/>
            <person name="Lucas S."/>
            <person name="Grigoriev I.V."/>
            <person name="Cande W.Z."/>
            <person name="Fulton C."/>
            <person name="Rokhsar D.S."/>
            <person name="Dawson S.C."/>
        </authorList>
    </citation>
    <scope>NUCLEOTIDE SEQUENCE [LARGE SCALE GENOMIC DNA]</scope>
    <source>
        <strain evidence="2 3">NEG-M</strain>
    </source>
</reference>
<dbReference type="RefSeq" id="XP_002673366.1">
    <property type="nucleotide sequence ID" value="XM_002673320.1"/>
</dbReference>
<dbReference type="VEuPathDB" id="AmoebaDB:NAEGRDRAFT_80945"/>
<dbReference type="Pfam" id="PF12146">
    <property type="entry name" value="Hydrolase_4"/>
    <property type="match status" value="1"/>
</dbReference>
<dbReference type="PANTHER" id="PTHR43798:SF33">
    <property type="entry name" value="HYDROLASE, PUTATIVE (AFU_ORTHOLOGUE AFUA_2G14860)-RELATED"/>
    <property type="match status" value="1"/>
</dbReference>
<dbReference type="InterPro" id="IPR050266">
    <property type="entry name" value="AB_hydrolase_sf"/>
</dbReference>
<dbReference type="GeneID" id="8854865"/>
<proteinExistence type="predicted"/>
<gene>
    <name evidence="2" type="ORF">NAEGRDRAFT_80945</name>
</gene>
<dbReference type="InParanoid" id="D2VR71"/>
<dbReference type="OMA" id="PIENIVC"/>
<dbReference type="AlphaFoldDB" id="D2VR71"/>
<dbReference type="GO" id="GO:0016020">
    <property type="term" value="C:membrane"/>
    <property type="evidence" value="ECO:0007669"/>
    <property type="project" value="TreeGrafter"/>
</dbReference>
<dbReference type="EMBL" id="GG738891">
    <property type="protein sequence ID" value="EFC40622.1"/>
    <property type="molecule type" value="Genomic_DNA"/>
</dbReference>
<dbReference type="InterPro" id="IPR022742">
    <property type="entry name" value="Hydrolase_4"/>
</dbReference>
<organism evidence="3">
    <name type="scientific">Naegleria gruberi</name>
    <name type="common">Amoeba</name>
    <dbReference type="NCBI Taxonomy" id="5762"/>
    <lineage>
        <taxon>Eukaryota</taxon>
        <taxon>Discoba</taxon>
        <taxon>Heterolobosea</taxon>
        <taxon>Tetramitia</taxon>
        <taxon>Eutetramitia</taxon>
        <taxon>Vahlkampfiidae</taxon>
        <taxon>Naegleria</taxon>
    </lineage>
</organism>
<dbReference type="PRINTS" id="PR00111">
    <property type="entry name" value="ABHYDROLASE"/>
</dbReference>
<dbReference type="GO" id="GO:0016787">
    <property type="term" value="F:hydrolase activity"/>
    <property type="evidence" value="ECO:0007669"/>
    <property type="project" value="UniProtKB-KW"/>
</dbReference>
<evidence type="ECO:0000259" key="1">
    <source>
        <dbReference type="Pfam" id="PF12146"/>
    </source>
</evidence>
<evidence type="ECO:0000313" key="2">
    <source>
        <dbReference type="EMBL" id="EFC40622.1"/>
    </source>
</evidence>
<keyword evidence="2" id="KW-0378">Hydrolase</keyword>